<evidence type="ECO:0000259" key="3">
    <source>
        <dbReference type="PROSITE" id="PS51740"/>
    </source>
</evidence>
<organism evidence="4 5">
    <name type="scientific">Sphaerobacter thermophilus (strain ATCC 49802 / DSM 20745 / KCCM 41009 / NCIMB 13125 / S 6022)</name>
    <dbReference type="NCBI Taxonomy" id="479434"/>
    <lineage>
        <taxon>Bacteria</taxon>
        <taxon>Pseudomonadati</taxon>
        <taxon>Thermomicrobiota</taxon>
        <taxon>Thermomicrobia</taxon>
        <taxon>Sphaerobacterales</taxon>
        <taxon>Sphaerobacterineae</taxon>
        <taxon>Sphaerobacteraceae</taxon>
        <taxon>Sphaerobacter</taxon>
    </lineage>
</organism>
<dbReference type="AlphaFoldDB" id="D1C7C3"/>
<dbReference type="RefSeq" id="WP_012872810.1">
    <property type="nucleotide sequence ID" value="NC_013523.1"/>
</dbReference>
<dbReference type="SMART" id="SM00966">
    <property type="entry name" value="SpoVT_AbrB"/>
    <property type="match status" value="1"/>
</dbReference>
<dbReference type="SUPFAM" id="SSF89447">
    <property type="entry name" value="AbrB/MazE/MraZ-like"/>
    <property type="match status" value="1"/>
</dbReference>
<dbReference type="PROSITE" id="PS51740">
    <property type="entry name" value="SPOVT_ABRB"/>
    <property type="match status" value="1"/>
</dbReference>
<dbReference type="HOGENOM" id="CLU_158484_9_3_0"/>
<reference evidence="4 5" key="2">
    <citation type="journal article" date="2010" name="Stand. Genomic Sci.">
        <title>Complete genome sequence of Desulfohalobium retbaense type strain (HR(100)).</title>
        <authorList>
            <person name="Spring S."/>
            <person name="Nolan M."/>
            <person name="Lapidus A."/>
            <person name="Glavina Del Rio T."/>
            <person name="Copeland A."/>
            <person name="Tice H."/>
            <person name="Cheng J.F."/>
            <person name="Lucas S."/>
            <person name="Land M."/>
            <person name="Chen F."/>
            <person name="Bruce D."/>
            <person name="Goodwin L."/>
            <person name="Pitluck S."/>
            <person name="Ivanova N."/>
            <person name="Mavromatis K."/>
            <person name="Mikhailova N."/>
            <person name="Pati A."/>
            <person name="Chen A."/>
            <person name="Palaniappan K."/>
            <person name="Hauser L."/>
            <person name="Chang Y.J."/>
            <person name="Jeffries C.D."/>
            <person name="Munk C."/>
            <person name="Kiss H."/>
            <person name="Chain P."/>
            <person name="Han C."/>
            <person name="Brettin T."/>
            <person name="Detter J.C."/>
            <person name="Schuler E."/>
            <person name="Goker M."/>
            <person name="Rohde M."/>
            <person name="Bristow J."/>
            <person name="Eisen J.A."/>
            <person name="Markowitz V."/>
            <person name="Hugenholtz P."/>
            <person name="Kyrpides N.C."/>
            <person name="Klenk H.P."/>
        </authorList>
    </citation>
    <scope>NUCLEOTIDE SEQUENCE [LARGE SCALE GENOMIC DNA]</scope>
    <source>
        <strain evidence="5">ATCC 49802 / DSM 20745 / S 6022</strain>
    </source>
</reference>
<feature type="domain" description="SpoVT-AbrB" evidence="3">
    <location>
        <begin position="8"/>
        <end position="53"/>
    </location>
</feature>
<dbReference type="STRING" id="479434.Sthe_2348"/>
<dbReference type="GO" id="GO:0003677">
    <property type="term" value="F:DNA binding"/>
    <property type="evidence" value="ECO:0007669"/>
    <property type="project" value="UniProtKB-UniRule"/>
</dbReference>
<accession>D1C7C3</accession>
<keyword evidence="1" id="KW-0238">DNA-binding</keyword>
<dbReference type="NCBIfam" id="TIGR01439">
    <property type="entry name" value="lp_hng_hel_AbrB"/>
    <property type="match status" value="1"/>
</dbReference>
<dbReference type="KEGG" id="sti:Sthe_2348"/>
<gene>
    <name evidence="4" type="ordered locus">Sthe_2348</name>
</gene>
<evidence type="ECO:0000256" key="1">
    <source>
        <dbReference type="PROSITE-ProRule" id="PRU01076"/>
    </source>
</evidence>
<evidence type="ECO:0000313" key="4">
    <source>
        <dbReference type="EMBL" id="ACZ39769.1"/>
    </source>
</evidence>
<proteinExistence type="predicted"/>
<dbReference type="InParanoid" id="D1C7C3"/>
<evidence type="ECO:0000313" key="5">
    <source>
        <dbReference type="Proteomes" id="UP000002027"/>
    </source>
</evidence>
<feature type="region of interest" description="Disordered" evidence="2">
    <location>
        <begin position="78"/>
        <end position="100"/>
    </location>
</feature>
<dbReference type="Pfam" id="PF04014">
    <property type="entry name" value="MazE_antitoxin"/>
    <property type="match status" value="1"/>
</dbReference>
<dbReference type="EMBL" id="CP001823">
    <property type="protein sequence ID" value="ACZ39769.1"/>
    <property type="molecule type" value="Genomic_DNA"/>
</dbReference>
<dbReference type="Gene3D" id="2.10.260.10">
    <property type="match status" value="1"/>
</dbReference>
<sequence length="100" mass="11647">MGRSDRATKIIRPLRNGQITIPAEFRRELGITEDSILEITLEDDALRITPLQVRRSPGSQWIRELYERFEPVRREAEAMDEAEINRSIDEAVRGSRRTEP</sequence>
<evidence type="ECO:0000256" key="2">
    <source>
        <dbReference type="SAM" id="MobiDB-lite"/>
    </source>
</evidence>
<dbReference type="OrthoDB" id="7161066at2"/>
<protein>
    <submittedName>
        <fullName evidence="4">Transcriptional regulator, AbrB family</fullName>
    </submittedName>
</protein>
<dbReference type="InterPro" id="IPR007159">
    <property type="entry name" value="SpoVT-AbrB_dom"/>
</dbReference>
<reference evidence="5" key="1">
    <citation type="submission" date="2009-11" db="EMBL/GenBank/DDBJ databases">
        <title>The complete chromosome 1 of Sphaerobacter thermophilus DSM 20745.</title>
        <authorList>
            <person name="Lucas S."/>
            <person name="Copeland A."/>
            <person name="Lapidus A."/>
            <person name="Glavina del Rio T."/>
            <person name="Dalin E."/>
            <person name="Tice H."/>
            <person name="Bruce D."/>
            <person name="Goodwin L."/>
            <person name="Pitluck S."/>
            <person name="Kyrpides N."/>
            <person name="Mavromatis K."/>
            <person name="Ivanova N."/>
            <person name="Mikhailova N."/>
            <person name="LaButti K.M."/>
            <person name="Clum A."/>
            <person name="Sun H.I."/>
            <person name="Brettin T."/>
            <person name="Detter J.C."/>
            <person name="Han C."/>
            <person name="Larimer F."/>
            <person name="Land M."/>
            <person name="Hauser L."/>
            <person name="Markowitz V."/>
            <person name="Cheng J.F."/>
            <person name="Hugenholtz P."/>
            <person name="Woyke T."/>
            <person name="Wu D."/>
            <person name="Steenblock K."/>
            <person name="Schneider S."/>
            <person name="Pukall R."/>
            <person name="Goeker M."/>
            <person name="Klenk H.P."/>
            <person name="Eisen J.A."/>
        </authorList>
    </citation>
    <scope>NUCLEOTIDE SEQUENCE [LARGE SCALE GENOMIC DNA]</scope>
    <source>
        <strain evidence="5">ATCC 49802 / DSM 20745 / S 6022</strain>
    </source>
</reference>
<dbReference type="Proteomes" id="UP000002027">
    <property type="component" value="Chromosome 1"/>
</dbReference>
<keyword evidence="5" id="KW-1185">Reference proteome</keyword>
<dbReference type="InterPro" id="IPR037914">
    <property type="entry name" value="SpoVT-AbrB_sf"/>
</dbReference>
<name>D1C7C3_SPHTD</name>